<dbReference type="RefSeq" id="WP_014439700.1">
    <property type="nucleotide sequence ID" value="NC_017082.1"/>
</dbReference>
<dbReference type="InterPro" id="IPR036661">
    <property type="entry name" value="Luciferase-like_sf"/>
</dbReference>
<dbReference type="CDD" id="cd01095">
    <property type="entry name" value="Nitrilotriacetate_monoxgenase"/>
    <property type="match status" value="1"/>
</dbReference>
<comment type="similarity">
    <text evidence="5">Belongs to the NtaA/SnaA/DszA monooxygenase family.</text>
</comment>
<name>A0AAI8MAC4_9BRAD</name>
<dbReference type="Gene3D" id="3.20.20.30">
    <property type="entry name" value="Luciferase-like domain"/>
    <property type="match status" value="1"/>
</dbReference>
<dbReference type="Proteomes" id="UP000007886">
    <property type="component" value="Chromosome"/>
</dbReference>
<evidence type="ECO:0000256" key="3">
    <source>
        <dbReference type="ARBA" id="ARBA00023002"/>
    </source>
</evidence>
<dbReference type="SUPFAM" id="SSF51679">
    <property type="entry name" value="Bacterial luciferase-like"/>
    <property type="match status" value="1"/>
</dbReference>
<evidence type="ECO:0000256" key="4">
    <source>
        <dbReference type="ARBA" id="ARBA00023033"/>
    </source>
</evidence>
<dbReference type="Pfam" id="PF00296">
    <property type="entry name" value="Bac_luciferase"/>
    <property type="match status" value="1"/>
</dbReference>
<keyword evidence="9" id="KW-1185">Reference proteome</keyword>
<evidence type="ECO:0000313" key="8">
    <source>
        <dbReference type="EMBL" id="BAL74298.1"/>
    </source>
</evidence>
<dbReference type="PANTHER" id="PTHR30011:SF16">
    <property type="entry name" value="C2H2 FINGER DOMAIN TRANSCRIPTION FACTOR (EUROFUNG)-RELATED"/>
    <property type="match status" value="1"/>
</dbReference>
<dbReference type="GO" id="GO:0004497">
    <property type="term" value="F:monooxygenase activity"/>
    <property type="evidence" value="ECO:0007669"/>
    <property type="project" value="UniProtKB-KW"/>
</dbReference>
<evidence type="ECO:0000259" key="7">
    <source>
        <dbReference type="Pfam" id="PF00296"/>
    </source>
</evidence>
<evidence type="ECO:0000313" key="9">
    <source>
        <dbReference type="Proteomes" id="UP000007886"/>
    </source>
</evidence>
<keyword evidence="3" id="KW-0560">Oxidoreductase</keyword>
<dbReference type="EMBL" id="AP012279">
    <property type="protein sequence ID" value="BAL74298.1"/>
    <property type="molecule type" value="Genomic_DNA"/>
</dbReference>
<feature type="binding site" evidence="6">
    <location>
        <position position="230"/>
    </location>
    <ligand>
        <name>FMN</name>
        <dbReference type="ChEBI" id="CHEBI:58210"/>
    </ligand>
</feature>
<evidence type="ECO:0000256" key="6">
    <source>
        <dbReference type="PIRSR" id="PIRSR000337-1"/>
    </source>
</evidence>
<proteinExistence type="inferred from homology"/>
<accession>A0AAI8MAC4</accession>
<dbReference type="PIRSF" id="PIRSF000337">
    <property type="entry name" value="NTA_MOA"/>
    <property type="match status" value="1"/>
</dbReference>
<keyword evidence="2 6" id="KW-0288">FMN</keyword>
<evidence type="ECO:0000256" key="1">
    <source>
        <dbReference type="ARBA" id="ARBA00022630"/>
    </source>
</evidence>
<organism evidence="8 9">
    <name type="scientific">Bradyrhizobium cosmicum</name>
    <dbReference type="NCBI Taxonomy" id="1404864"/>
    <lineage>
        <taxon>Bacteria</taxon>
        <taxon>Pseudomonadati</taxon>
        <taxon>Pseudomonadota</taxon>
        <taxon>Alphaproteobacteria</taxon>
        <taxon>Hyphomicrobiales</taxon>
        <taxon>Nitrobacteraceae</taxon>
        <taxon>Bradyrhizobium</taxon>
    </lineage>
</organism>
<evidence type="ECO:0000256" key="2">
    <source>
        <dbReference type="ARBA" id="ARBA00022643"/>
    </source>
</evidence>
<dbReference type="KEGG" id="brs:S23_10790"/>
<keyword evidence="4" id="KW-0503">Monooxygenase</keyword>
<feature type="binding site" evidence="6">
    <location>
        <position position="58"/>
    </location>
    <ligand>
        <name>FMN</name>
        <dbReference type="ChEBI" id="CHEBI:58210"/>
    </ligand>
</feature>
<dbReference type="PANTHER" id="PTHR30011">
    <property type="entry name" value="ALKANESULFONATE MONOOXYGENASE-RELATED"/>
    <property type="match status" value="1"/>
</dbReference>
<keyword evidence="1 6" id="KW-0285">Flavoprotein</keyword>
<sequence length="443" mass="48510">MSAKKLHLAAFVSAGPVSGSHGGWRHPQASGDLLSASYYQEIGRLLEQGCFDLLFIPDIVAIPDTLGHSLDSQLRYGALGALRLDPLVVLSIVAAATKHIGLGVTISTTYTQPFILARALATLDHLSGGRAAWNIVTSFQQAEARNFGLTDQLSREQRYERADEFLDVTTKLWNSWQDDALVRDREAPLFADPDRVHRIDHSGKYFNVQGPLNVSRPPQGRPVFIQAGASDRGRDFAARWAEIVFVTPGLVDVAVEFRNDLRARAARFGRDPDTLKVLPGIAPVIADTEKQAKTLCDELYGLADPTAGLSTLSYHLGVDLSHFPQDQVLPENLDVPGVQGHYREVSELTRRSGLSLANLGRQYGAGRTTIGFTGTPGSVADRMQEWFEAGACDGFMLQIPYFPGGVEDVVHRLVPELQRRGLFRTEYDGPTLRDSLGIARPAN</sequence>
<gene>
    <name evidence="8" type="ORF">S23_10790</name>
</gene>
<feature type="domain" description="Luciferase-like" evidence="7">
    <location>
        <begin position="26"/>
        <end position="391"/>
    </location>
</feature>
<dbReference type="AlphaFoldDB" id="A0AAI8MAC4"/>
<protein>
    <recommendedName>
        <fullName evidence="7">Luciferase-like domain-containing protein</fullName>
    </recommendedName>
</protein>
<dbReference type="InterPro" id="IPR051260">
    <property type="entry name" value="Diverse_substr_monoxygenases"/>
</dbReference>
<evidence type="ECO:0000256" key="5">
    <source>
        <dbReference type="ARBA" id="ARBA00033748"/>
    </source>
</evidence>
<dbReference type="GO" id="GO:0016705">
    <property type="term" value="F:oxidoreductase activity, acting on paired donors, with incorporation or reduction of molecular oxygen"/>
    <property type="evidence" value="ECO:0007669"/>
    <property type="project" value="InterPro"/>
</dbReference>
<dbReference type="NCBIfam" id="TIGR03860">
    <property type="entry name" value="FMN_nitrolo"/>
    <property type="match status" value="1"/>
</dbReference>
<reference evidence="8 9" key="1">
    <citation type="journal article" date="2012" name="Microbes Environ.">
        <title>Complete genome sequence of Bradyrhizobium sp. S23321: insights into symbiosis evolution in soil oligotrophs.</title>
        <authorList>
            <person name="Okubo T."/>
            <person name="Tsukui T."/>
            <person name="Maita H."/>
            <person name="Okamoto S."/>
            <person name="Oshima K."/>
            <person name="Fujisawa T."/>
            <person name="Saito A."/>
            <person name="Futamata H."/>
            <person name="Hattori R."/>
            <person name="Shimomura Y."/>
            <person name="Haruta S."/>
            <person name="Morimoto S."/>
            <person name="Wang Y."/>
            <person name="Sakai Y."/>
            <person name="Hattori M."/>
            <person name="Aizawa S."/>
            <person name="Nagashima K.V.P."/>
            <person name="Masuda S."/>
            <person name="Hattori T."/>
            <person name="Yamashita A."/>
            <person name="Bao Z."/>
            <person name="Hayatsu M."/>
            <person name="Kajiya-Kanegae H."/>
            <person name="Yoshinaga I."/>
            <person name="Sakamoto K."/>
            <person name="Toyota K."/>
            <person name="Nakao M."/>
            <person name="Kohara M."/>
            <person name="Anda M."/>
            <person name="Niwa R."/>
            <person name="Jung-Hwan P."/>
            <person name="Sameshima-Saito R."/>
            <person name="Tokuda S."/>
            <person name="Yamamoto S."/>
            <person name="Yamamoto S."/>
            <person name="Yokoyama T."/>
            <person name="Akutsu T."/>
            <person name="Nakamura Y."/>
            <person name="Nakahira-Yanaka Y."/>
            <person name="Takada Hoshino Y."/>
            <person name="Hirakawa H."/>
            <person name="Mitsui H."/>
            <person name="Terasawa K."/>
            <person name="Itakura M."/>
            <person name="Sato S."/>
            <person name="Ikeda-Ohtsubo W."/>
            <person name="Sakakura N."/>
            <person name="Kaminuma E."/>
            <person name="Minamisawa K."/>
        </authorList>
    </citation>
    <scope>NUCLEOTIDE SEQUENCE [LARGE SCALE GENOMIC DNA]</scope>
    <source>
        <strain evidence="8 9">S23321</strain>
    </source>
</reference>
<feature type="binding site" evidence="6">
    <location>
        <position position="105"/>
    </location>
    <ligand>
        <name>FMN</name>
        <dbReference type="ChEBI" id="CHEBI:58210"/>
    </ligand>
</feature>
<dbReference type="InterPro" id="IPR016215">
    <property type="entry name" value="NTA_MOA"/>
</dbReference>
<dbReference type="InterPro" id="IPR011251">
    <property type="entry name" value="Luciferase-like_dom"/>
</dbReference>
<feature type="binding site" evidence="6">
    <location>
        <position position="159"/>
    </location>
    <ligand>
        <name>FMN</name>
        <dbReference type="ChEBI" id="CHEBI:58210"/>
    </ligand>
</feature>